<keyword evidence="3" id="KW-1185">Reference proteome</keyword>
<evidence type="ECO:0000313" key="2">
    <source>
        <dbReference type="EMBL" id="SRX95091.1"/>
    </source>
</evidence>
<dbReference type="EMBL" id="UEGW01000001">
    <property type="protein sequence ID" value="SRX95091.1"/>
    <property type="molecule type" value="Genomic_DNA"/>
</dbReference>
<evidence type="ECO:0000313" key="3">
    <source>
        <dbReference type="Proteomes" id="UP000252015"/>
    </source>
</evidence>
<reference evidence="2 3" key="1">
    <citation type="submission" date="2018-05" db="EMBL/GenBank/DDBJ databases">
        <authorList>
            <consortium name="IHU Genomes"/>
        </authorList>
    </citation>
    <scope>NUCLEOTIDE SEQUENCE [LARGE SCALE GENOMIC DNA]</scope>
    <source>
        <strain evidence="2 3">P7336</strain>
    </source>
</reference>
<dbReference type="Proteomes" id="UP000252015">
    <property type="component" value="Unassembled WGS sequence"/>
</dbReference>
<dbReference type="RefSeq" id="WP_244917482.1">
    <property type="nucleotide sequence ID" value="NZ_UEGW01000001.1"/>
</dbReference>
<evidence type="ECO:0000256" key="1">
    <source>
        <dbReference type="SAM" id="MobiDB-lite"/>
    </source>
</evidence>
<accession>A0A375Z1P1</accession>
<dbReference type="AlphaFoldDB" id="A0A375Z1P1"/>
<name>A0A375Z1P1_MYCSH</name>
<sequence length="107" mass="11823">MPVRAPEPWREPPSAYERYEQWQRRPRVRRSRDPLTGQAEVGDTELSWGEGLVAPHANGLPPSMGGQYMPKAPAVEPLPGSGGVGPPRQRWRPRSEARGYPGEPMGG</sequence>
<gene>
    <name evidence="2" type="ORF">MSP7336_03355</name>
</gene>
<feature type="region of interest" description="Disordered" evidence="1">
    <location>
        <begin position="21"/>
        <end position="107"/>
    </location>
</feature>
<organism evidence="2 3">
    <name type="scientific">Mycobacterium shimoidei</name>
    <dbReference type="NCBI Taxonomy" id="29313"/>
    <lineage>
        <taxon>Bacteria</taxon>
        <taxon>Bacillati</taxon>
        <taxon>Actinomycetota</taxon>
        <taxon>Actinomycetes</taxon>
        <taxon>Mycobacteriales</taxon>
        <taxon>Mycobacteriaceae</taxon>
        <taxon>Mycobacterium</taxon>
    </lineage>
</organism>
<proteinExistence type="predicted"/>
<protein>
    <submittedName>
        <fullName evidence="2">Uncharacterized protein</fullName>
    </submittedName>
</protein>